<feature type="compositionally biased region" description="Pro residues" evidence="1">
    <location>
        <begin position="27"/>
        <end position="45"/>
    </location>
</feature>
<accession>A0A5N5XIL5</accession>
<organism evidence="3 4">
    <name type="scientific">Aspergillus leporis</name>
    <dbReference type="NCBI Taxonomy" id="41062"/>
    <lineage>
        <taxon>Eukaryota</taxon>
        <taxon>Fungi</taxon>
        <taxon>Dikarya</taxon>
        <taxon>Ascomycota</taxon>
        <taxon>Pezizomycotina</taxon>
        <taxon>Eurotiomycetes</taxon>
        <taxon>Eurotiomycetidae</taxon>
        <taxon>Eurotiales</taxon>
        <taxon>Aspergillaceae</taxon>
        <taxon>Aspergillus</taxon>
        <taxon>Aspergillus subgen. Circumdati</taxon>
    </lineage>
</organism>
<dbReference type="InterPro" id="IPR035969">
    <property type="entry name" value="Rab-GAP_TBC_sf"/>
</dbReference>
<dbReference type="AlphaFoldDB" id="A0A5N5XIL5"/>
<name>A0A5N5XIL5_9EURO</name>
<dbReference type="Proteomes" id="UP000326565">
    <property type="component" value="Unassembled WGS sequence"/>
</dbReference>
<feature type="compositionally biased region" description="Basic and acidic residues" evidence="1">
    <location>
        <begin position="278"/>
        <end position="289"/>
    </location>
</feature>
<protein>
    <submittedName>
        <fullName evidence="3">Rab-GTPase-TBC domain-containing protein</fullName>
    </submittedName>
</protein>
<sequence>MVTKNGGFRYPPPPPGEHDISTRRRAPNPPRLNPLRINPPSPPSSRPLTAGAPRAPPIPRSPRRPPGIPDDPFLRSVSPQPGMGGDFSSRRPTYRMPATAISPSERSPRAPSREGEFERPSYSRRTPPPQPRLRTSKSTSKLHGRPPKTLYSLDRQSNEIPQQGLGLPRFYNGPSEANGEDALRSSVNSAMTSRSSVEQASGTERSSVLTKSSSITDLSPDTPDGPYEKDGGMSVEDAISMYLDGFSDVTEEPASPDLRGDTKLRPVSPRPPTELTIDDGHTSDEHSPELDATEDLPPVPPLPVLNPPDQNTLDEQFLGHTQLNEKQFSEPLDQGSSDHPSGTGYLETKIVIPGTVPPPFLKPTESRDRYGFRKANHHVTLQQYEAWNRPYTTIAMARRSKWVELMKEHGMPTTDPRTFPPKSNKIKRLIRKGLPSEYRGAAWFFYAGGYEHLNRNPGLYDQLVKQAMESPSNDDKEHIERDLHRTFPDNLHFKPEATDGLGSTGASSGSSNLNHSSVTVETQMIISLRRVLYAFALHNPQVGYTQSLNFITGLLLLFLPEEKTFWMLHIITTVFLPGTHEISLEGANIDLWILMVLLKDTAPHIYNKITGSAAGKAKTPPLTVDSRLPDITLGLTNWLMSLYIGTVPLETTLRVWDVFFYEGSKTFFRVSLAIFKACERDIMAVSDPMEVFQVVQTVPKKLLDANSLLDECFVRRHRVGQGRIEELRASRRTAVRQEKLRRSQALSKGYLQAATDEWHTPRSRTPMPGVERSIVDSWRHMKDAFR</sequence>
<evidence type="ECO:0000256" key="1">
    <source>
        <dbReference type="SAM" id="MobiDB-lite"/>
    </source>
</evidence>
<reference evidence="3 4" key="1">
    <citation type="submission" date="2019-04" db="EMBL/GenBank/DDBJ databases">
        <title>Friends and foes A comparative genomics study of 23 Aspergillus species from section Flavi.</title>
        <authorList>
            <consortium name="DOE Joint Genome Institute"/>
            <person name="Kjaerbolling I."/>
            <person name="Vesth T."/>
            <person name="Frisvad J.C."/>
            <person name="Nybo J.L."/>
            <person name="Theobald S."/>
            <person name="Kildgaard S."/>
            <person name="Isbrandt T."/>
            <person name="Kuo A."/>
            <person name="Sato A."/>
            <person name="Lyhne E.K."/>
            <person name="Kogle M.E."/>
            <person name="Wiebenga A."/>
            <person name="Kun R.S."/>
            <person name="Lubbers R.J."/>
            <person name="Makela M.R."/>
            <person name="Barry K."/>
            <person name="Chovatia M."/>
            <person name="Clum A."/>
            <person name="Daum C."/>
            <person name="Haridas S."/>
            <person name="He G."/>
            <person name="LaButti K."/>
            <person name="Lipzen A."/>
            <person name="Mondo S."/>
            <person name="Riley R."/>
            <person name="Salamov A."/>
            <person name="Simmons B.A."/>
            <person name="Magnuson J.K."/>
            <person name="Henrissat B."/>
            <person name="Mortensen U.H."/>
            <person name="Larsen T.O."/>
            <person name="Devries R.P."/>
            <person name="Grigoriev I.V."/>
            <person name="Machida M."/>
            <person name="Baker S.E."/>
            <person name="Andersen M.R."/>
        </authorList>
    </citation>
    <scope>NUCLEOTIDE SEQUENCE [LARGE SCALE GENOMIC DNA]</scope>
    <source>
        <strain evidence="3 4">CBS 151.66</strain>
    </source>
</reference>
<gene>
    <name evidence="3" type="ORF">BDV29DRAFT_165582</name>
</gene>
<feature type="compositionally biased region" description="Pro residues" evidence="1">
    <location>
        <begin position="54"/>
        <end position="69"/>
    </location>
</feature>
<feature type="compositionally biased region" description="Polar residues" evidence="1">
    <location>
        <begin position="185"/>
        <end position="219"/>
    </location>
</feature>
<evidence type="ECO:0000259" key="2">
    <source>
        <dbReference type="PROSITE" id="PS50086"/>
    </source>
</evidence>
<dbReference type="Gene3D" id="1.10.472.80">
    <property type="entry name" value="Ypt/Rab-GAP domain of gyp1p, domain 3"/>
    <property type="match status" value="1"/>
</dbReference>
<proteinExistence type="predicted"/>
<dbReference type="InterPro" id="IPR000195">
    <property type="entry name" value="Rab-GAP-TBC_dom"/>
</dbReference>
<feature type="compositionally biased region" description="Pro residues" evidence="1">
    <location>
        <begin position="297"/>
        <end position="306"/>
    </location>
</feature>
<feature type="region of interest" description="Disordered" evidence="1">
    <location>
        <begin position="491"/>
        <end position="514"/>
    </location>
</feature>
<dbReference type="PROSITE" id="PS50086">
    <property type="entry name" value="TBC_RABGAP"/>
    <property type="match status" value="1"/>
</dbReference>
<dbReference type="SUPFAM" id="SSF47923">
    <property type="entry name" value="Ypt/Rab-GAP domain of gyp1p"/>
    <property type="match status" value="2"/>
</dbReference>
<dbReference type="Gene3D" id="1.10.8.270">
    <property type="entry name" value="putative rabgap domain of human tbc1 domain family member 14 like domains"/>
    <property type="match status" value="1"/>
</dbReference>
<dbReference type="GO" id="GO:0005096">
    <property type="term" value="F:GTPase activator activity"/>
    <property type="evidence" value="ECO:0007669"/>
    <property type="project" value="TreeGrafter"/>
</dbReference>
<dbReference type="SMART" id="SM00164">
    <property type="entry name" value="TBC"/>
    <property type="match status" value="1"/>
</dbReference>
<keyword evidence="4" id="KW-1185">Reference proteome</keyword>
<dbReference type="OrthoDB" id="44736at2759"/>
<feature type="region of interest" description="Disordered" evidence="1">
    <location>
        <begin position="1"/>
        <end position="314"/>
    </location>
</feature>
<dbReference type="EMBL" id="ML732154">
    <property type="protein sequence ID" value="KAB8078950.1"/>
    <property type="molecule type" value="Genomic_DNA"/>
</dbReference>
<feature type="compositionally biased region" description="Basic and acidic residues" evidence="1">
    <location>
        <begin position="106"/>
        <end position="121"/>
    </location>
</feature>
<evidence type="ECO:0000313" key="4">
    <source>
        <dbReference type="Proteomes" id="UP000326565"/>
    </source>
</evidence>
<dbReference type="PANTHER" id="PTHR47219:SF20">
    <property type="entry name" value="TBC1 DOMAIN FAMILY MEMBER 2B"/>
    <property type="match status" value="1"/>
</dbReference>
<dbReference type="Pfam" id="PF00566">
    <property type="entry name" value="RabGAP-TBC"/>
    <property type="match status" value="1"/>
</dbReference>
<evidence type="ECO:0000313" key="3">
    <source>
        <dbReference type="EMBL" id="KAB8078950.1"/>
    </source>
</evidence>
<dbReference type="GO" id="GO:0031267">
    <property type="term" value="F:small GTPase binding"/>
    <property type="evidence" value="ECO:0007669"/>
    <property type="project" value="TreeGrafter"/>
</dbReference>
<dbReference type="InterPro" id="IPR050302">
    <property type="entry name" value="Rab_GAP_TBC_domain"/>
</dbReference>
<feature type="domain" description="Rab-GAP TBC" evidence="2">
    <location>
        <begin position="433"/>
        <end position="663"/>
    </location>
</feature>
<feature type="compositionally biased region" description="Low complexity" evidence="1">
    <location>
        <begin position="498"/>
        <end position="514"/>
    </location>
</feature>
<dbReference type="FunFam" id="1.10.472.80:FF:000050">
    <property type="entry name" value="GTPase activating protein (Gyp3)"/>
    <property type="match status" value="1"/>
</dbReference>
<dbReference type="PANTHER" id="PTHR47219">
    <property type="entry name" value="RAB GTPASE-ACTIVATING PROTEIN 1-LIKE"/>
    <property type="match status" value="1"/>
</dbReference>